<evidence type="ECO:0000313" key="2">
    <source>
        <dbReference type="Proteomes" id="UP000660024"/>
    </source>
</evidence>
<keyword evidence="2" id="KW-1185">Reference proteome</keyword>
<name>A0ABS1BKW9_9SPHI</name>
<protein>
    <recommendedName>
        <fullName evidence="3">IrrE N-terminal-like domain-containing protein</fullName>
    </recommendedName>
</protein>
<comment type="caution">
    <text evidence="1">The sequence shown here is derived from an EMBL/GenBank/DDBJ whole genome shotgun (WGS) entry which is preliminary data.</text>
</comment>
<dbReference type="Proteomes" id="UP000660024">
    <property type="component" value="Unassembled WGS sequence"/>
</dbReference>
<accession>A0ABS1BKW9</accession>
<evidence type="ECO:0008006" key="3">
    <source>
        <dbReference type="Google" id="ProtNLM"/>
    </source>
</evidence>
<dbReference type="EMBL" id="JAEHFY010000014">
    <property type="protein sequence ID" value="MBK0383533.1"/>
    <property type="molecule type" value="Genomic_DNA"/>
</dbReference>
<evidence type="ECO:0000313" key="1">
    <source>
        <dbReference type="EMBL" id="MBK0383533.1"/>
    </source>
</evidence>
<proteinExistence type="predicted"/>
<reference evidence="1 2" key="1">
    <citation type="submission" date="2020-12" db="EMBL/GenBank/DDBJ databases">
        <title>Bacterial novel species Pedobacter sp. SD-b isolated from soil.</title>
        <authorList>
            <person name="Jung H.-Y."/>
        </authorList>
    </citation>
    <scope>NUCLEOTIDE SEQUENCE [LARGE SCALE GENOMIC DNA]</scope>
    <source>
        <strain evidence="1 2">SD-b</strain>
    </source>
</reference>
<gene>
    <name evidence="1" type="ORF">I5M32_11250</name>
</gene>
<organism evidence="1 2">
    <name type="scientific">Pedobacter segetis</name>
    <dbReference type="NCBI Taxonomy" id="2793069"/>
    <lineage>
        <taxon>Bacteria</taxon>
        <taxon>Pseudomonadati</taxon>
        <taxon>Bacteroidota</taxon>
        <taxon>Sphingobacteriia</taxon>
        <taxon>Sphingobacteriales</taxon>
        <taxon>Sphingobacteriaceae</taxon>
        <taxon>Pedobacter</taxon>
    </lineage>
</organism>
<sequence length="128" mass="14814">MEEKAKGITDVVRVADLGRTPGCVNRRTGVMYISMKHINNMPKEHILFMMLHEKAHVELQTNDENLADEQAFKEYAALGYSLKESVKALTRVLDDKNPSHNWRMYQQLQRAEKYDIEKNGNTKLLNHA</sequence>
<dbReference type="RefSeq" id="WP_200586337.1">
    <property type="nucleotide sequence ID" value="NZ_JAEHFY010000014.1"/>
</dbReference>